<proteinExistence type="predicted"/>
<keyword evidence="1" id="KW-0732">Signal</keyword>
<protein>
    <recommendedName>
        <fullName evidence="4">DUF922 domain-containing protein</fullName>
    </recommendedName>
</protein>
<dbReference type="Pfam" id="PF06037">
    <property type="entry name" value="DUF922"/>
    <property type="match status" value="1"/>
</dbReference>
<name>A0A1I0QP76_9BACT</name>
<gene>
    <name evidence="2" type="ORF">SAMN05216290_2515</name>
</gene>
<reference evidence="3" key="1">
    <citation type="submission" date="2016-10" db="EMBL/GenBank/DDBJ databases">
        <authorList>
            <person name="Varghese N."/>
            <person name="Submissions S."/>
        </authorList>
    </citation>
    <scope>NUCLEOTIDE SEQUENCE [LARGE SCALE GENOMIC DNA]</scope>
    <source>
        <strain evidence="3">CGMCC 1.12402</strain>
    </source>
</reference>
<dbReference type="Proteomes" id="UP000199437">
    <property type="component" value="Unassembled WGS sequence"/>
</dbReference>
<keyword evidence="3" id="KW-1185">Reference proteome</keyword>
<feature type="chain" id="PRO_5011560282" description="DUF922 domain-containing protein" evidence="1">
    <location>
        <begin position="22"/>
        <end position="188"/>
    </location>
</feature>
<dbReference type="AlphaFoldDB" id="A0A1I0QP76"/>
<organism evidence="2 3">
    <name type="scientific">Roseivirga pacifica</name>
    <dbReference type="NCBI Taxonomy" id="1267423"/>
    <lineage>
        <taxon>Bacteria</taxon>
        <taxon>Pseudomonadati</taxon>
        <taxon>Bacteroidota</taxon>
        <taxon>Cytophagia</taxon>
        <taxon>Cytophagales</taxon>
        <taxon>Roseivirgaceae</taxon>
        <taxon>Roseivirga</taxon>
    </lineage>
</organism>
<sequence length="188" mass="22453">MFRHRFVVLLALLFYTQLSFAQKQGFLTVDTLAFIEWNEDRPISWEDYGVRTFGKKPSSFAITSVTHSVRGGLKNGEPNFQVKVLFVKKDSWTSDTTNVRLFEHERLHFDLAELYGRKIRKQIVMLGNQGIDKLSVYKRYVRLLLDEYKRKSMDYDAETRHGAFFDQQQEWEEFVHHELERLIDFKFN</sequence>
<dbReference type="GeneID" id="99987210"/>
<evidence type="ECO:0000256" key="1">
    <source>
        <dbReference type="SAM" id="SignalP"/>
    </source>
</evidence>
<evidence type="ECO:0000313" key="3">
    <source>
        <dbReference type="Proteomes" id="UP000199437"/>
    </source>
</evidence>
<evidence type="ECO:0008006" key="4">
    <source>
        <dbReference type="Google" id="ProtNLM"/>
    </source>
</evidence>
<dbReference type="STRING" id="1267423.SAMN05216290_2515"/>
<evidence type="ECO:0000313" key="2">
    <source>
        <dbReference type="EMBL" id="SEW28957.1"/>
    </source>
</evidence>
<accession>A0A1I0QP76</accession>
<feature type="signal peptide" evidence="1">
    <location>
        <begin position="1"/>
        <end position="21"/>
    </location>
</feature>
<dbReference type="InterPro" id="IPR010321">
    <property type="entry name" value="DUF922"/>
</dbReference>
<dbReference type="EMBL" id="FOIR01000002">
    <property type="protein sequence ID" value="SEW28957.1"/>
    <property type="molecule type" value="Genomic_DNA"/>
</dbReference>
<dbReference type="RefSeq" id="WP_090258917.1">
    <property type="nucleotide sequence ID" value="NZ_FOIR01000002.1"/>
</dbReference>